<keyword evidence="8" id="KW-0121">Carboxypeptidase</keyword>
<evidence type="ECO:0000256" key="1">
    <source>
        <dbReference type="ARBA" id="ARBA00004571"/>
    </source>
</evidence>
<dbReference type="GO" id="GO:0009279">
    <property type="term" value="C:cell outer membrane"/>
    <property type="evidence" value="ECO:0007669"/>
    <property type="project" value="UniProtKB-SubCell"/>
</dbReference>
<evidence type="ECO:0000313" key="9">
    <source>
        <dbReference type="Proteomes" id="UP000236728"/>
    </source>
</evidence>
<dbReference type="RefSeq" id="WP_103932310.1">
    <property type="nucleotide sequence ID" value="NZ_FNVA01000002.1"/>
</dbReference>
<keyword evidence="2" id="KW-0813">Transport</keyword>
<dbReference type="Proteomes" id="UP000236728">
    <property type="component" value="Unassembled WGS sequence"/>
</dbReference>
<keyword evidence="8" id="KW-0645">Protease</keyword>
<feature type="domain" description="TonB-dependent transporter Oar-like beta-barrel" evidence="7">
    <location>
        <begin position="258"/>
        <end position="1294"/>
    </location>
</feature>
<evidence type="ECO:0000256" key="5">
    <source>
        <dbReference type="ARBA" id="ARBA00023136"/>
    </source>
</evidence>
<dbReference type="PANTHER" id="PTHR30069">
    <property type="entry name" value="TONB-DEPENDENT OUTER MEMBRANE RECEPTOR"/>
    <property type="match status" value="1"/>
</dbReference>
<keyword evidence="5" id="KW-0472">Membrane</keyword>
<dbReference type="Gene3D" id="2.60.40.1120">
    <property type="entry name" value="Carboxypeptidase-like, regulatory domain"/>
    <property type="match status" value="1"/>
</dbReference>
<protein>
    <submittedName>
        <fullName evidence="8">Carboxypeptidase regulatory-like domain-containing protein</fullName>
    </submittedName>
</protein>
<accession>A0A1H5VZB0</accession>
<dbReference type="EMBL" id="FNVA01000002">
    <property type="protein sequence ID" value="SEF92211.1"/>
    <property type="molecule type" value="Genomic_DNA"/>
</dbReference>
<dbReference type="InterPro" id="IPR008969">
    <property type="entry name" value="CarboxyPept-like_regulatory"/>
</dbReference>
<evidence type="ECO:0000256" key="6">
    <source>
        <dbReference type="ARBA" id="ARBA00023237"/>
    </source>
</evidence>
<keyword evidence="3" id="KW-1134">Transmembrane beta strand</keyword>
<dbReference type="InterPro" id="IPR039426">
    <property type="entry name" value="TonB-dep_rcpt-like"/>
</dbReference>
<dbReference type="GO" id="GO:0044718">
    <property type="term" value="P:siderophore transmembrane transport"/>
    <property type="evidence" value="ECO:0007669"/>
    <property type="project" value="TreeGrafter"/>
</dbReference>
<reference evidence="8 9" key="1">
    <citation type="submission" date="2016-10" db="EMBL/GenBank/DDBJ databases">
        <authorList>
            <person name="de Groot N.N."/>
        </authorList>
    </citation>
    <scope>NUCLEOTIDE SEQUENCE [LARGE SCALE GENOMIC DNA]</scope>
    <source>
        <strain evidence="8 9">DSM 22489</strain>
    </source>
</reference>
<organism evidence="8 9">
    <name type="scientific">Bryocella elongata</name>
    <dbReference type="NCBI Taxonomy" id="863522"/>
    <lineage>
        <taxon>Bacteria</taxon>
        <taxon>Pseudomonadati</taxon>
        <taxon>Acidobacteriota</taxon>
        <taxon>Terriglobia</taxon>
        <taxon>Terriglobales</taxon>
        <taxon>Acidobacteriaceae</taxon>
        <taxon>Bryocella</taxon>
    </lineage>
</organism>
<dbReference type="InterPro" id="IPR057601">
    <property type="entry name" value="Oar-like_b-barrel"/>
</dbReference>
<dbReference type="SUPFAM" id="SSF49464">
    <property type="entry name" value="Carboxypeptidase regulatory domain-like"/>
    <property type="match status" value="1"/>
</dbReference>
<dbReference type="PANTHER" id="PTHR30069:SF46">
    <property type="entry name" value="OAR PROTEIN"/>
    <property type="match status" value="1"/>
</dbReference>
<dbReference type="GO" id="GO:0015344">
    <property type="term" value="F:siderophore uptake transmembrane transporter activity"/>
    <property type="evidence" value="ECO:0007669"/>
    <property type="project" value="TreeGrafter"/>
</dbReference>
<comment type="subcellular location">
    <subcellularLocation>
        <location evidence="1">Cell outer membrane</location>
        <topology evidence="1">Multi-pass membrane protein</topology>
    </subcellularLocation>
</comment>
<dbReference type="Pfam" id="PF13620">
    <property type="entry name" value="CarboxypepD_reg"/>
    <property type="match status" value="1"/>
</dbReference>
<dbReference type="InterPro" id="IPR036942">
    <property type="entry name" value="Beta-barrel_TonB_sf"/>
</dbReference>
<dbReference type="OrthoDB" id="97893at2"/>
<dbReference type="Gene3D" id="2.40.170.20">
    <property type="entry name" value="TonB-dependent receptor, beta-barrel domain"/>
    <property type="match status" value="1"/>
</dbReference>
<evidence type="ECO:0000256" key="4">
    <source>
        <dbReference type="ARBA" id="ARBA00022692"/>
    </source>
</evidence>
<dbReference type="Pfam" id="PF25183">
    <property type="entry name" value="OMP_b-brl_4"/>
    <property type="match status" value="1"/>
</dbReference>
<dbReference type="SUPFAM" id="SSF56935">
    <property type="entry name" value="Porins"/>
    <property type="match status" value="1"/>
</dbReference>
<evidence type="ECO:0000259" key="7">
    <source>
        <dbReference type="Pfam" id="PF25183"/>
    </source>
</evidence>
<keyword evidence="4" id="KW-0812">Transmembrane</keyword>
<sequence length="1302" mass="137495">MTLRTLNFQRHAGRVSGGGFGRLLAIMLAVTCLCFGHQPMQAQTGGEAGIQGTVADATGAAIPNATVIVKSNATGVELTRQTNGDGLYTVSPIIPGVYTVTVKAAGFETFVQKNLQANALVMTPLNIGMKVGAQDTTVEVTGAPPALETTNATLGLTIQNETYTNLPLTLNGQMRDPTAFGTLAPGAQGGARLPLIGGTGNYLGQLYLDGLPAETVSQQGDNRVVSQSLSVDAVDQMQVVTSTPPAEYAGAGAENFTMKSGTLQYHGSVKDFLRNTALDAWQFVKPATGKPIDHQNELAATFSGHVPGTKRIFFFVAYDKYHNRTQNNAASYTIPTLQMRTGDFRQLGCLGIKAAADQAACATAGGPSGTSGSVTYGGTTVAVTPYLYDPTTNSCPAGSSCSRQPFVSGGSYNVIPSNYISAISQAMEQWLPTPTNSNVVNNYTAPLAKGYDNHAIDWRVDFDWTPKHRISTVGSMGAVNYLNNFGAPNLPLPYVGGDNAAIFPKAYDVQDAYTISNTMVNQFKFGYVRFFQNISDATQNTKYGLNKLGVTNLPSGQGGYTFPLETFNTTTAFGTAQQAWRTSATSTQLTTPNNFALVDNLQWVKGAHSLTFGISIQWQQINNANPATFTGDLSLAPSANSTANYVGTSLSTTATGYSYASFLLGAYGTTTTALQYVSEEGGRYRPIAPYVEDTWKVNSKLTIDAGLRWDYLPPYREVKDHWSFLNPTGINPATGTAGYNEFAGNYGGAGVSCQCRTPVPTYWNNWGPRVGITFQSDPKTVWRAGLGRVFSQAGGVGGRGGAFNGTGQLGFNTTATSPTEITTGINAAPSFYLNSSSALGSLANTDMFGAGYVYPTAPTPGAATQILDAGHYISPTTNKVVTASTAPGYADPHFSSRAPDVMFYNAGIEHAVTDSLTMAVNYVGNQSHHLINSTNTGTGTARGYWSNQLNPVYLVGLGAATDSTGKLPLLTAPANSANVAKAQALMSGISIPAFYQAAANAGDTTATIQQGLVAYPQYSGLSDTWGNVGNFSYNSLQVTVQQRLSHGLTFNFNYTWARNVGDDGPYRTGYALPSGSVSRSTQAYKMNRIDRSETTVSTPNVIHAFGVWNLPFGKGHIGGGNPIVSALVSGWQINSIATYASGTPVQITYGGCTTGLQGQCMPDYNPAYTGTARQNGKFGTSASGRLASNLSNVQYFNPTAFIAPTSVNAGTGVAALNLIGNAARTGADGLRNPAQWNIDSGVRRTIPLYGRFAFTFEADFFNTLNHVLFSSPNAVYGSSTFGQIASASNSPRSILLAGHITF</sequence>
<keyword evidence="6" id="KW-0998">Cell outer membrane</keyword>
<dbReference type="GO" id="GO:0004180">
    <property type="term" value="F:carboxypeptidase activity"/>
    <property type="evidence" value="ECO:0007669"/>
    <property type="project" value="UniProtKB-KW"/>
</dbReference>
<proteinExistence type="predicted"/>
<evidence type="ECO:0000256" key="3">
    <source>
        <dbReference type="ARBA" id="ARBA00022452"/>
    </source>
</evidence>
<gene>
    <name evidence="8" type="ORF">SAMN05421819_1367</name>
</gene>
<keyword evidence="8" id="KW-0378">Hydrolase</keyword>
<evidence type="ECO:0000256" key="2">
    <source>
        <dbReference type="ARBA" id="ARBA00022448"/>
    </source>
</evidence>
<evidence type="ECO:0000313" key="8">
    <source>
        <dbReference type="EMBL" id="SEF92211.1"/>
    </source>
</evidence>
<name>A0A1H5VZB0_9BACT</name>
<keyword evidence="9" id="KW-1185">Reference proteome</keyword>